<dbReference type="Proteomes" id="UP000247790">
    <property type="component" value="Unassembled WGS sequence"/>
</dbReference>
<proteinExistence type="predicted"/>
<organism evidence="1 2">
    <name type="scientific">Paenibacillus barcinonensis</name>
    <dbReference type="NCBI Taxonomy" id="198119"/>
    <lineage>
        <taxon>Bacteria</taxon>
        <taxon>Bacillati</taxon>
        <taxon>Bacillota</taxon>
        <taxon>Bacilli</taxon>
        <taxon>Bacillales</taxon>
        <taxon>Paenibacillaceae</taxon>
        <taxon>Paenibacillus</taxon>
    </lineage>
</organism>
<accession>A0A2V4W743</accession>
<protein>
    <submittedName>
        <fullName evidence="1">Uncharacterized protein</fullName>
    </submittedName>
</protein>
<sequence>MTEIYAGTIGWNTLATSMYNPEVSTDVNISYDFPTTNDLEEMVHESDTIVIGEYQDGYETWNMLRDPNNSYKESAEGFVEGHLYDFKVENVIKGSVDSIDIKVNHRAAESLIIKNSEDDEQVTISDLLYIAPKTKSRYVLFLKQNKELNNYYGAIEPFSVTIEDNNSVKLHSNLIGSEGISLEELLNKVKLIGESE</sequence>
<dbReference type="EMBL" id="QJSW01000003">
    <property type="protein sequence ID" value="PYE50838.1"/>
    <property type="molecule type" value="Genomic_DNA"/>
</dbReference>
<gene>
    <name evidence="1" type="ORF">DFQ00_103257</name>
</gene>
<reference evidence="1 2" key="1">
    <citation type="submission" date="2018-06" db="EMBL/GenBank/DDBJ databases">
        <title>Genomic Encyclopedia of Type Strains, Phase III (KMG-III): the genomes of soil and plant-associated and newly described type strains.</title>
        <authorList>
            <person name="Whitman W."/>
        </authorList>
    </citation>
    <scope>NUCLEOTIDE SEQUENCE [LARGE SCALE GENOMIC DNA]</scope>
    <source>
        <strain evidence="1 2">CECT 7022</strain>
    </source>
</reference>
<dbReference type="AlphaFoldDB" id="A0A2V4W743"/>
<evidence type="ECO:0000313" key="1">
    <source>
        <dbReference type="EMBL" id="PYE50838.1"/>
    </source>
</evidence>
<comment type="caution">
    <text evidence="1">The sequence shown here is derived from an EMBL/GenBank/DDBJ whole genome shotgun (WGS) entry which is preliminary data.</text>
</comment>
<evidence type="ECO:0000313" key="2">
    <source>
        <dbReference type="Proteomes" id="UP000247790"/>
    </source>
</evidence>
<name>A0A2V4W743_PAEBA</name>